<feature type="transmembrane region" description="Helical" evidence="2">
    <location>
        <begin position="34"/>
        <end position="55"/>
    </location>
</feature>
<comment type="caution">
    <text evidence="3">The sequence shown here is derived from an EMBL/GenBank/DDBJ whole genome shotgun (WGS) entry which is preliminary data.</text>
</comment>
<name>A0AA40AB55_9PEZI</name>
<dbReference type="GeneID" id="85321431"/>
<keyword evidence="2" id="KW-0812">Transmembrane</keyword>
<proteinExistence type="predicted"/>
<dbReference type="Proteomes" id="UP001172101">
    <property type="component" value="Unassembled WGS sequence"/>
</dbReference>
<accession>A0AA40AB55</accession>
<reference evidence="3" key="1">
    <citation type="submission" date="2023-06" db="EMBL/GenBank/DDBJ databases">
        <title>Genome-scale phylogeny and comparative genomics of the fungal order Sordariales.</title>
        <authorList>
            <consortium name="Lawrence Berkeley National Laboratory"/>
            <person name="Hensen N."/>
            <person name="Bonometti L."/>
            <person name="Westerberg I."/>
            <person name="Brannstrom I.O."/>
            <person name="Guillou S."/>
            <person name="Cros-Aarteil S."/>
            <person name="Calhoun S."/>
            <person name="Haridas S."/>
            <person name="Kuo A."/>
            <person name="Mondo S."/>
            <person name="Pangilinan J."/>
            <person name="Riley R."/>
            <person name="LaButti K."/>
            <person name="Andreopoulos B."/>
            <person name="Lipzen A."/>
            <person name="Chen C."/>
            <person name="Yanf M."/>
            <person name="Daum C."/>
            <person name="Ng V."/>
            <person name="Clum A."/>
            <person name="Steindorff A."/>
            <person name="Ohm R."/>
            <person name="Martin F."/>
            <person name="Silar P."/>
            <person name="Natvig D."/>
            <person name="Lalanne C."/>
            <person name="Gautier V."/>
            <person name="Ament-velasquez S.L."/>
            <person name="Kruys A."/>
            <person name="Hutchinson M.I."/>
            <person name="Powell A.J."/>
            <person name="Barry K."/>
            <person name="Miller A.N."/>
            <person name="Grigoriev I.V."/>
            <person name="Debuchy R."/>
            <person name="Gladieux P."/>
            <person name="Thoren M.H."/>
            <person name="Johannesson H."/>
        </authorList>
    </citation>
    <scope>NUCLEOTIDE SEQUENCE</scope>
    <source>
        <strain evidence="3">SMH2392-1A</strain>
    </source>
</reference>
<feature type="region of interest" description="Disordered" evidence="1">
    <location>
        <begin position="60"/>
        <end position="163"/>
    </location>
</feature>
<dbReference type="RefSeq" id="XP_060294003.1">
    <property type="nucleotide sequence ID" value="XM_060438161.1"/>
</dbReference>
<feature type="compositionally biased region" description="Basic and acidic residues" evidence="1">
    <location>
        <begin position="89"/>
        <end position="108"/>
    </location>
</feature>
<dbReference type="EMBL" id="JAUIRO010000005">
    <property type="protein sequence ID" value="KAK0712680.1"/>
    <property type="molecule type" value="Genomic_DNA"/>
</dbReference>
<protein>
    <submittedName>
        <fullName evidence="3">Uncharacterized protein</fullName>
    </submittedName>
</protein>
<feature type="compositionally biased region" description="Polar residues" evidence="1">
    <location>
        <begin position="154"/>
        <end position="163"/>
    </location>
</feature>
<keyword evidence="4" id="KW-1185">Reference proteome</keyword>
<evidence type="ECO:0000313" key="4">
    <source>
        <dbReference type="Proteomes" id="UP001172101"/>
    </source>
</evidence>
<keyword evidence="2" id="KW-0472">Membrane</keyword>
<dbReference type="AlphaFoldDB" id="A0AA40AB55"/>
<gene>
    <name evidence="3" type="ORF">B0T26DRAFT_650174</name>
</gene>
<organism evidence="3 4">
    <name type="scientific">Lasiosphaeria miniovina</name>
    <dbReference type="NCBI Taxonomy" id="1954250"/>
    <lineage>
        <taxon>Eukaryota</taxon>
        <taxon>Fungi</taxon>
        <taxon>Dikarya</taxon>
        <taxon>Ascomycota</taxon>
        <taxon>Pezizomycotina</taxon>
        <taxon>Sordariomycetes</taxon>
        <taxon>Sordariomycetidae</taxon>
        <taxon>Sordariales</taxon>
        <taxon>Lasiosphaeriaceae</taxon>
        <taxon>Lasiosphaeria</taxon>
    </lineage>
</organism>
<feature type="compositionally biased region" description="Polar residues" evidence="1">
    <location>
        <begin position="131"/>
        <end position="140"/>
    </location>
</feature>
<evidence type="ECO:0000256" key="1">
    <source>
        <dbReference type="SAM" id="MobiDB-lite"/>
    </source>
</evidence>
<keyword evidence="2" id="KW-1133">Transmembrane helix</keyword>
<evidence type="ECO:0000313" key="3">
    <source>
        <dbReference type="EMBL" id="KAK0712680.1"/>
    </source>
</evidence>
<evidence type="ECO:0000256" key="2">
    <source>
        <dbReference type="SAM" id="Phobius"/>
    </source>
</evidence>
<feature type="compositionally biased region" description="Basic and acidic residues" evidence="1">
    <location>
        <begin position="63"/>
        <end position="76"/>
    </location>
</feature>
<sequence length="163" mass="17588">MLRTLLAARDDECHPVDGGNPCEKSASASQGTTWAIVGTVVGVFVVSTLSVLLFLHLRRKKRDAKEDSQDRFRMEDYGVEVAPSSRSKARADPPKRSLDESTRTDGRTPTKPTAAAPRGYLNPFVADTDDTASYQSSEGPNHSGGLAPQRPMTGESSPTRPNT</sequence>